<dbReference type="Gene3D" id="2.40.170.20">
    <property type="entry name" value="TonB-dependent receptor, beta-barrel domain"/>
    <property type="match status" value="1"/>
</dbReference>
<dbReference type="InterPro" id="IPR036942">
    <property type="entry name" value="Beta-barrel_TonB_sf"/>
</dbReference>
<gene>
    <name evidence="14" type="ORF">ACFSNB_12820</name>
</gene>
<evidence type="ECO:0000256" key="9">
    <source>
        <dbReference type="ARBA" id="ARBA00023237"/>
    </source>
</evidence>
<keyword evidence="8 14" id="KW-0675">Receptor</keyword>
<keyword evidence="15" id="KW-1185">Reference proteome</keyword>
<dbReference type="Pfam" id="PF07715">
    <property type="entry name" value="Plug"/>
    <property type="match status" value="1"/>
</dbReference>
<feature type="domain" description="TonB-dependent receptor plug" evidence="13">
    <location>
        <begin position="42"/>
        <end position="140"/>
    </location>
</feature>
<evidence type="ECO:0000256" key="4">
    <source>
        <dbReference type="ARBA" id="ARBA00022692"/>
    </source>
</evidence>
<dbReference type="Gene3D" id="2.170.130.10">
    <property type="entry name" value="TonB-dependent receptor, plug domain"/>
    <property type="match status" value="1"/>
</dbReference>
<keyword evidence="4 10" id="KW-0812">Transmembrane</keyword>
<accession>A0ABW5CBN5</accession>
<dbReference type="PROSITE" id="PS52016">
    <property type="entry name" value="TONB_DEPENDENT_REC_3"/>
    <property type="match status" value="1"/>
</dbReference>
<evidence type="ECO:0000256" key="11">
    <source>
        <dbReference type="RuleBase" id="RU003357"/>
    </source>
</evidence>
<proteinExistence type="inferred from homology"/>
<dbReference type="InterPro" id="IPR012910">
    <property type="entry name" value="Plug_dom"/>
</dbReference>
<keyword evidence="3 10" id="KW-1134">Transmembrane beta strand</keyword>
<sequence>MTVAILTCTALVPWGARAADDGIFTLGEVHVAAPAESELPGTSTLTLDQMRLLNRDTLDDALATMAGASVTRGGSSRNEANYYIRGMDRTRVPLYIDGIRVYLPYDNRLDMARFTTTDVAEIQVTKGYSSVINGPGAMGGSVNLVSRRPTSALDGDLRSGVSLDGNGAFNGFTSDAYVGSLHDQWYVQGSGQWAQKDHFRVSDDFGATRYENGGNRNESGKEDYKVNLKVGYVPEAGDEYAINYIEQNGRKSAPPNAVSNDRYWRWPEWGKKSLYWLSNTSFGANDYIKVRAFYDWMDNRIKFYANDSYTAPNANQGVWSRYQDTAFGGSVEGGLGLFGGRDLIRVALHARSDTHRERSQTSPTVTEPWQDSIEQTYSAAIENTFRVTQDWDVIAGLGYDIRNLEKAQDWSNNLMVPYRRNDDFALNPQLATIYRYSDSGKLSASIERRTRFPTLFERFSTRFGLAYGNPDLKAEKSLNTQIGIKDTLAPGLRGGLTLFHSYLDDAIVSRNVAIPVVGTRSVSFNSGKAQHQGVEVELSAQPLEVLELGANYTFMVVEPGDKSVRLTGVPRHKAILYADWEALDAVHAVPSVELGSERWMQNTSSQAYYRGADYALVNFKLAWKPLDALTLEAGAKNIFDVNYNTVDGFPEEGRNYFADVRVTF</sequence>
<dbReference type="CDD" id="cd01347">
    <property type="entry name" value="ligand_gated_channel"/>
    <property type="match status" value="1"/>
</dbReference>
<dbReference type="InterPro" id="IPR037066">
    <property type="entry name" value="Plug_dom_sf"/>
</dbReference>
<evidence type="ECO:0000256" key="10">
    <source>
        <dbReference type="PROSITE-ProRule" id="PRU01360"/>
    </source>
</evidence>
<name>A0ABW5CBN5_9PROT</name>
<evidence type="ECO:0000256" key="8">
    <source>
        <dbReference type="ARBA" id="ARBA00023170"/>
    </source>
</evidence>
<evidence type="ECO:0000313" key="15">
    <source>
        <dbReference type="Proteomes" id="UP001597296"/>
    </source>
</evidence>
<dbReference type="PANTHER" id="PTHR30069">
    <property type="entry name" value="TONB-DEPENDENT OUTER MEMBRANE RECEPTOR"/>
    <property type="match status" value="1"/>
</dbReference>
<comment type="caution">
    <text evidence="14">The sequence shown here is derived from an EMBL/GenBank/DDBJ whole genome shotgun (WGS) entry which is preliminary data.</text>
</comment>
<evidence type="ECO:0000256" key="3">
    <source>
        <dbReference type="ARBA" id="ARBA00022452"/>
    </source>
</evidence>
<evidence type="ECO:0000256" key="2">
    <source>
        <dbReference type="ARBA" id="ARBA00022448"/>
    </source>
</evidence>
<dbReference type="InterPro" id="IPR039426">
    <property type="entry name" value="TonB-dep_rcpt-like"/>
</dbReference>
<reference evidence="15" key="1">
    <citation type="journal article" date="2019" name="Int. J. Syst. Evol. Microbiol.">
        <title>The Global Catalogue of Microorganisms (GCM) 10K type strain sequencing project: providing services to taxonomists for standard genome sequencing and annotation.</title>
        <authorList>
            <consortium name="The Broad Institute Genomics Platform"/>
            <consortium name="The Broad Institute Genome Sequencing Center for Infectious Disease"/>
            <person name="Wu L."/>
            <person name="Ma J."/>
        </authorList>
    </citation>
    <scope>NUCLEOTIDE SEQUENCE [LARGE SCALE GENOMIC DNA]</scope>
    <source>
        <strain evidence="15">KCTC 15012</strain>
    </source>
</reference>
<evidence type="ECO:0000256" key="6">
    <source>
        <dbReference type="ARBA" id="ARBA00023077"/>
    </source>
</evidence>
<dbReference type="PANTHER" id="PTHR30069:SF29">
    <property type="entry name" value="HEMOGLOBIN AND HEMOGLOBIN-HAPTOGLOBIN-BINDING PROTEIN 1-RELATED"/>
    <property type="match status" value="1"/>
</dbReference>
<comment type="similarity">
    <text evidence="10 11">Belongs to the TonB-dependent receptor family.</text>
</comment>
<keyword evidence="2 10" id="KW-0813">Transport</keyword>
<dbReference type="InterPro" id="IPR000531">
    <property type="entry name" value="Beta-barrel_TonB"/>
</dbReference>
<keyword evidence="6 11" id="KW-0798">TonB box</keyword>
<feature type="domain" description="TonB-dependent receptor-like beta-barrel" evidence="12">
    <location>
        <begin position="207"/>
        <end position="638"/>
    </location>
</feature>
<evidence type="ECO:0000259" key="13">
    <source>
        <dbReference type="Pfam" id="PF07715"/>
    </source>
</evidence>
<evidence type="ECO:0000313" key="14">
    <source>
        <dbReference type="EMBL" id="MFD2234689.1"/>
    </source>
</evidence>
<dbReference type="RefSeq" id="WP_377317155.1">
    <property type="nucleotide sequence ID" value="NZ_JBHUIY010000026.1"/>
</dbReference>
<keyword evidence="5" id="KW-0732">Signal</keyword>
<comment type="subcellular location">
    <subcellularLocation>
        <location evidence="1 10">Cell outer membrane</location>
        <topology evidence="1 10">Multi-pass membrane protein</topology>
    </subcellularLocation>
</comment>
<keyword evidence="7 10" id="KW-0472">Membrane</keyword>
<evidence type="ECO:0000259" key="12">
    <source>
        <dbReference type="Pfam" id="PF00593"/>
    </source>
</evidence>
<evidence type="ECO:0000256" key="7">
    <source>
        <dbReference type="ARBA" id="ARBA00023136"/>
    </source>
</evidence>
<protein>
    <submittedName>
        <fullName evidence="14">TonB-dependent receptor plug domain-containing protein</fullName>
    </submittedName>
</protein>
<evidence type="ECO:0000256" key="5">
    <source>
        <dbReference type="ARBA" id="ARBA00022729"/>
    </source>
</evidence>
<evidence type="ECO:0000256" key="1">
    <source>
        <dbReference type="ARBA" id="ARBA00004571"/>
    </source>
</evidence>
<organism evidence="14 15">
    <name type="scientific">Phaeospirillum tilakii</name>
    <dbReference type="NCBI Taxonomy" id="741673"/>
    <lineage>
        <taxon>Bacteria</taxon>
        <taxon>Pseudomonadati</taxon>
        <taxon>Pseudomonadota</taxon>
        <taxon>Alphaproteobacteria</taxon>
        <taxon>Rhodospirillales</taxon>
        <taxon>Rhodospirillaceae</taxon>
        <taxon>Phaeospirillum</taxon>
    </lineage>
</organism>
<dbReference type="EMBL" id="JBHUIY010000026">
    <property type="protein sequence ID" value="MFD2234689.1"/>
    <property type="molecule type" value="Genomic_DNA"/>
</dbReference>
<dbReference type="Proteomes" id="UP001597296">
    <property type="component" value="Unassembled WGS sequence"/>
</dbReference>
<dbReference type="SUPFAM" id="SSF56935">
    <property type="entry name" value="Porins"/>
    <property type="match status" value="1"/>
</dbReference>
<dbReference type="Pfam" id="PF00593">
    <property type="entry name" value="TonB_dep_Rec_b-barrel"/>
    <property type="match status" value="1"/>
</dbReference>
<keyword evidence="9 10" id="KW-0998">Cell outer membrane</keyword>